<evidence type="ECO:0008006" key="3">
    <source>
        <dbReference type="Google" id="ProtNLM"/>
    </source>
</evidence>
<feature type="chain" id="PRO_5031120376" description="HEAT repeat-containing protein 1" evidence="1">
    <location>
        <begin position="27"/>
        <end position="328"/>
    </location>
</feature>
<evidence type="ECO:0000256" key="1">
    <source>
        <dbReference type="SAM" id="SignalP"/>
    </source>
</evidence>
<dbReference type="SUPFAM" id="SSF48371">
    <property type="entry name" value="ARM repeat"/>
    <property type="match status" value="1"/>
</dbReference>
<reference evidence="2" key="1">
    <citation type="submission" date="2021-01" db="EMBL/GenBank/DDBJ databases">
        <authorList>
            <person name="Corre E."/>
            <person name="Pelletier E."/>
            <person name="Niang G."/>
            <person name="Scheremetjew M."/>
            <person name="Finn R."/>
            <person name="Kale V."/>
            <person name="Holt S."/>
            <person name="Cochrane G."/>
            <person name="Meng A."/>
            <person name="Brown T."/>
            <person name="Cohen L."/>
        </authorList>
    </citation>
    <scope>NUCLEOTIDE SEQUENCE</scope>
    <source>
        <strain evidence="2">CCMP3105</strain>
    </source>
</reference>
<dbReference type="InterPro" id="IPR016024">
    <property type="entry name" value="ARM-type_fold"/>
</dbReference>
<dbReference type="EMBL" id="HBNR01008489">
    <property type="protein sequence ID" value="CAE4565964.1"/>
    <property type="molecule type" value="Transcribed_RNA"/>
</dbReference>
<keyword evidence="1" id="KW-0732">Signal</keyword>
<name>A0A7S4PXW2_9DINO</name>
<gene>
    <name evidence="2" type="ORF">AMON00008_LOCUS5583</name>
</gene>
<organism evidence="2">
    <name type="scientific">Alexandrium monilatum</name>
    <dbReference type="NCBI Taxonomy" id="311494"/>
    <lineage>
        <taxon>Eukaryota</taxon>
        <taxon>Sar</taxon>
        <taxon>Alveolata</taxon>
        <taxon>Dinophyceae</taxon>
        <taxon>Gonyaulacales</taxon>
        <taxon>Pyrocystaceae</taxon>
        <taxon>Alexandrium</taxon>
    </lineage>
</organism>
<proteinExistence type="predicted"/>
<accession>A0A7S4PXW2</accession>
<protein>
    <recommendedName>
        <fullName evidence="3">HEAT repeat-containing protein 1</fullName>
    </recommendedName>
</protein>
<sequence length="328" mass="34561">MRGRPRGRVAAARLLFHLLAAPQARRVEVPLQWLAQHWPWLEAAVASSSAQEPAVEAACHALTTILSQGRSSQVTVEVLHRAVPMLAEAGVSRGSAAALTALATLARVFRGGSDEASARLFAAHAAGAARQLLGGAADGDRAAQLPPDLLAALLELFTIALGPRCKLMAMQLYQEPEALAAVVAPVAVALPACTSPRVVCWGLLLCDRLPQWLESAEMGPRVAQLLDAVLPGVAAAACRLLAASPLAQDPEVCNALGQALLRLTRARREAMRLALLNAMGPLGIKPEEGELLLQQLADPLATEDALGEALRETAASWQVEHLRRLLAA</sequence>
<feature type="signal peptide" evidence="1">
    <location>
        <begin position="1"/>
        <end position="26"/>
    </location>
</feature>
<dbReference type="AlphaFoldDB" id="A0A7S4PXW2"/>
<evidence type="ECO:0000313" key="2">
    <source>
        <dbReference type="EMBL" id="CAE4565964.1"/>
    </source>
</evidence>